<feature type="transmembrane region" description="Helical" evidence="2">
    <location>
        <begin position="222"/>
        <end position="243"/>
    </location>
</feature>
<comment type="caution">
    <text evidence="3">The sequence shown here is derived from an EMBL/GenBank/DDBJ whole genome shotgun (WGS) entry which is preliminary data.</text>
</comment>
<feature type="transmembrane region" description="Helical" evidence="2">
    <location>
        <begin position="35"/>
        <end position="56"/>
    </location>
</feature>
<dbReference type="Proteomes" id="UP001143509">
    <property type="component" value="Unassembled WGS sequence"/>
</dbReference>
<sequence length="744" mass="80464">MLFAVAVFTSACLVFVVQPMATKLILPTLGGSPSVWNAAMVFFQTALLAGYLYAHLLQRIGSMRGQVAVHLGLLLIAALFLPLRISGALGDPDPSAPTLWLLATLALSLGAPFAVLSATAPLLQAWYARVTAANREAGGRDPYVLYAASNLGSFLALLAYPALIEPLVSLSGQRWGWSLGYGLFVVMVAGLGVFAWRRRDVVATEPARLEAGPRIAWREKGLLVLLAAAPSSLMLGVTAHLSTDVASAPFLWVIPLALYLLTFVIAFQARPVIPIYLTLAIQAGVLAACAALAAFRTTEWLFVFGVNLTAFFFSALMCHQLMAERRPAPGRLTEFYLLLSLGGVLGGVFNALIAPVVFNMVWEYPLVLVAVGLLRPWSGREVRTWEIIACVIGVLIALSGPLGLALVRYAPDIRAAVPDAELVRIAQAVLGIAALFAFLLRDRAAMFSVVIGAMVWSGYHVARGYDWTLTERSFFGVMRVASTTIEGLDGPVHVLMHGTTLHGAQAQSERYRCLPTLYYATTTPIGQAGMIAHERHPDGAVIGVVGQGAGAMAAYKRSQDRMSFFEIDPMVDRLSRDPRWFSFINGCAQGPVRTVLGDARLTMEQEAPGSYDLLIIDAFSSDAVPTHLLTVEAIAGYLRLLKPDGVVVLHLSNRNLEITLPAEAAAAALNAPALHQIYRERPEAVQMSESSTEALVIGKSEAALAPYRADPRWRKLEATEVRPWTDDYVNLFGSLVRQIQYSAR</sequence>
<keyword evidence="2" id="KW-0812">Transmembrane</keyword>
<evidence type="ECO:0000313" key="4">
    <source>
        <dbReference type="Proteomes" id="UP001143509"/>
    </source>
</evidence>
<feature type="transmembrane region" description="Helical" evidence="2">
    <location>
        <begin position="249"/>
        <end position="267"/>
    </location>
</feature>
<dbReference type="Gene3D" id="3.40.50.150">
    <property type="entry name" value="Vaccinia Virus protein VP39"/>
    <property type="match status" value="1"/>
</dbReference>
<dbReference type="SUPFAM" id="SSF53335">
    <property type="entry name" value="S-adenosyl-L-methionine-dependent methyltransferases"/>
    <property type="match status" value="1"/>
</dbReference>
<feature type="transmembrane region" description="Helical" evidence="2">
    <location>
        <begin position="274"/>
        <end position="295"/>
    </location>
</feature>
<gene>
    <name evidence="3" type="ORF">GCM10017620_30790</name>
</gene>
<dbReference type="NCBIfam" id="NF037959">
    <property type="entry name" value="MFS_SpdSyn"/>
    <property type="match status" value="1"/>
</dbReference>
<keyword evidence="2" id="KW-1133">Transmembrane helix</keyword>
<feature type="transmembrane region" description="Helical" evidence="2">
    <location>
        <begin position="99"/>
        <end position="123"/>
    </location>
</feature>
<name>A0ABQ5TDT5_9CAUL</name>
<feature type="transmembrane region" description="Helical" evidence="2">
    <location>
        <begin position="143"/>
        <end position="163"/>
    </location>
</feature>
<feature type="transmembrane region" description="Helical" evidence="2">
    <location>
        <begin position="68"/>
        <end position="87"/>
    </location>
</feature>
<protein>
    <recommendedName>
        <fullName evidence="5">Spermidine synthase</fullName>
    </recommendedName>
</protein>
<accession>A0ABQ5TDT5</accession>
<keyword evidence="4" id="KW-1185">Reference proteome</keyword>
<evidence type="ECO:0008006" key="5">
    <source>
        <dbReference type="Google" id="ProtNLM"/>
    </source>
</evidence>
<evidence type="ECO:0000256" key="1">
    <source>
        <dbReference type="ARBA" id="ARBA00023115"/>
    </source>
</evidence>
<feature type="transmembrane region" description="Helical" evidence="2">
    <location>
        <begin position="301"/>
        <end position="323"/>
    </location>
</feature>
<reference evidence="3" key="1">
    <citation type="journal article" date="2014" name="Int. J. Syst. Evol. Microbiol.">
        <title>Complete genome of a new Firmicutes species belonging to the dominant human colonic microbiota ('Ruminococcus bicirculans') reveals two chromosomes and a selective capacity to utilize plant glucans.</title>
        <authorList>
            <consortium name="NISC Comparative Sequencing Program"/>
            <person name="Wegmann U."/>
            <person name="Louis P."/>
            <person name="Goesmann A."/>
            <person name="Henrissat B."/>
            <person name="Duncan S.H."/>
            <person name="Flint H.J."/>
        </authorList>
    </citation>
    <scope>NUCLEOTIDE SEQUENCE</scope>
    <source>
        <strain evidence="3">VKM B-1499</strain>
    </source>
</reference>
<proteinExistence type="predicted"/>
<dbReference type="EMBL" id="BSFD01000011">
    <property type="protein sequence ID" value="GLK50105.1"/>
    <property type="molecule type" value="Genomic_DNA"/>
</dbReference>
<keyword evidence="1" id="KW-0620">Polyamine biosynthesis</keyword>
<feature type="transmembrane region" description="Helical" evidence="2">
    <location>
        <begin position="445"/>
        <end position="462"/>
    </location>
</feature>
<keyword evidence="2" id="KW-0472">Membrane</keyword>
<evidence type="ECO:0000313" key="3">
    <source>
        <dbReference type="EMBL" id="GLK50105.1"/>
    </source>
</evidence>
<organism evidence="3 4">
    <name type="scientific">Brevundimonas intermedia</name>
    <dbReference type="NCBI Taxonomy" id="74315"/>
    <lineage>
        <taxon>Bacteria</taxon>
        <taxon>Pseudomonadati</taxon>
        <taxon>Pseudomonadota</taxon>
        <taxon>Alphaproteobacteria</taxon>
        <taxon>Caulobacterales</taxon>
        <taxon>Caulobacteraceae</taxon>
        <taxon>Brevundimonas</taxon>
    </lineage>
</organism>
<evidence type="ECO:0000256" key="2">
    <source>
        <dbReference type="SAM" id="Phobius"/>
    </source>
</evidence>
<feature type="transmembrane region" description="Helical" evidence="2">
    <location>
        <begin position="422"/>
        <end position="439"/>
    </location>
</feature>
<feature type="transmembrane region" description="Helical" evidence="2">
    <location>
        <begin position="175"/>
        <end position="196"/>
    </location>
</feature>
<feature type="transmembrane region" description="Helical" evidence="2">
    <location>
        <begin position="335"/>
        <end position="362"/>
    </location>
</feature>
<dbReference type="PANTHER" id="PTHR43317:SF1">
    <property type="entry name" value="THERMOSPERMINE SYNTHASE ACAULIS5"/>
    <property type="match status" value="1"/>
</dbReference>
<dbReference type="InterPro" id="IPR029063">
    <property type="entry name" value="SAM-dependent_MTases_sf"/>
</dbReference>
<feature type="transmembrane region" description="Helical" evidence="2">
    <location>
        <begin position="382"/>
        <end position="410"/>
    </location>
</feature>
<reference evidence="3" key="2">
    <citation type="submission" date="2023-01" db="EMBL/GenBank/DDBJ databases">
        <authorList>
            <person name="Sun Q."/>
            <person name="Evtushenko L."/>
        </authorList>
    </citation>
    <scope>NUCLEOTIDE SEQUENCE</scope>
    <source>
        <strain evidence="3">VKM B-1499</strain>
    </source>
</reference>
<dbReference type="PANTHER" id="PTHR43317">
    <property type="entry name" value="THERMOSPERMINE SYNTHASE ACAULIS5"/>
    <property type="match status" value="1"/>
</dbReference>